<dbReference type="InterPro" id="IPR039018">
    <property type="entry name" value="VapC20-like"/>
</dbReference>
<reference evidence="1" key="1">
    <citation type="journal article" date="2015" name="Nature">
        <title>Complex archaea that bridge the gap between prokaryotes and eukaryotes.</title>
        <authorList>
            <person name="Spang A."/>
            <person name="Saw J.H."/>
            <person name="Jorgensen S.L."/>
            <person name="Zaremba-Niedzwiedzka K."/>
            <person name="Martijn J."/>
            <person name="Lind A.E."/>
            <person name="van Eijk R."/>
            <person name="Schleper C."/>
            <person name="Guy L."/>
            <person name="Ettema T.J."/>
        </authorList>
    </citation>
    <scope>NUCLEOTIDE SEQUENCE</scope>
</reference>
<dbReference type="Gene3D" id="3.40.50.1010">
    <property type="entry name" value="5'-nuclease"/>
    <property type="match status" value="1"/>
</dbReference>
<accession>A0A0F9T115</accession>
<dbReference type="InterPro" id="IPR029060">
    <property type="entry name" value="PIN-like_dom_sf"/>
</dbReference>
<dbReference type="GO" id="GO:0004521">
    <property type="term" value="F:RNA endonuclease activity"/>
    <property type="evidence" value="ECO:0007669"/>
    <property type="project" value="InterPro"/>
</dbReference>
<gene>
    <name evidence="1" type="ORF">LCGC14_0786520</name>
</gene>
<organism evidence="1">
    <name type="scientific">marine sediment metagenome</name>
    <dbReference type="NCBI Taxonomy" id="412755"/>
    <lineage>
        <taxon>unclassified sequences</taxon>
        <taxon>metagenomes</taxon>
        <taxon>ecological metagenomes</taxon>
    </lineage>
</organism>
<name>A0A0F9T115_9ZZZZ</name>
<dbReference type="GO" id="GO:0016075">
    <property type="term" value="P:rRNA catabolic process"/>
    <property type="evidence" value="ECO:0007669"/>
    <property type="project" value="TreeGrafter"/>
</dbReference>
<dbReference type="EMBL" id="LAZR01002059">
    <property type="protein sequence ID" value="KKN35158.1"/>
    <property type="molecule type" value="Genomic_DNA"/>
</dbReference>
<sequence length="142" mass="16786">MKIVIADSNIWIGAFVSKDKWHKNGKRFLEWLYNQKNIRVIVPIGVVYEVIARILNNTDGGFEKANKAFELFMTYPDFEIYYNTEESFNEVKNVFQKYKKFSLVDSTIVILYENKGCNILFSTDSDYNACPFIYRLEFPIEF</sequence>
<comment type="caution">
    <text evidence="1">The sequence shown here is derived from an EMBL/GenBank/DDBJ whole genome shotgun (WGS) entry which is preliminary data.</text>
</comment>
<dbReference type="PANTHER" id="PTHR42188">
    <property type="entry name" value="23S RRNA-SPECIFIC ENDONUCLEASE VAPC20"/>
    <property type="match status" value="1"/>
</dbReference>
<proteinExistence type="predicted"/>
<dbReference type="PANTHER" id="PTHR42188:SF1">
    <property type="entry name" value="23S RRNA-SPECIFIC ENDONUCLEASE VAPC20"/>
    <property type="match status" value="1"/>
</dbReference>
<protein>
    <submittedName>
        <fullName evidence="1">Uncharacterized protein</fullName>
    </submittedName>
</protein>
<dbReference type="AlphaFoldDB" id="A0A0F9T115"/>
<dbReference type="SUPFAM" id="SSF88723">
    <property type="entry name" value="PIN domain-like"/>
    <property type="match status" value="1"/>
</dbReference>
<evidence type="ECO:0000313" key="1">
    <source>
        <dbReference type="EMBL" id="KKN35158.1"/>
    </source>
</evidence>